<organism evidence="14 15">
    <name type="scientific">Ectothiorhodospira marina</name>
    <dbReference type="NCBI Taxonomy" id="1396821"/>
    <lineage>
        <taxon>Bacteria</taxon>
        <taxon>Pseudomonadati</taxon>
        <taxon>Pseudomonadota</taxon>
        <taxon>Gammaproteobacteria</taxon>
        <taxon>Chromatiales</taxon>
        <taxon>Ectothiorhodospiraceae</taxon>
        <taxon>Ectothiorhodospira</taxon>
    </lineage>
</organism>
<evidence type="ECO:0000256" key="9">
    <source>
        <dbReference type="PROSITE-ProRule" id="PRU01360"/>
    </source>
</evidence>
<name>A0A1H7QBR6_9GAMM</name>
<dbReference type="SUPFAM" id="SSF56935">
    <property type="entry name" value="Porins"/>
    <property type="match status" value="1"/>
</dbReference>
<keyword evidence="5 9" id="KW-0812">Transmembrane</keyword>
<evidence type="ECO:0000256" key="5">
    <source>
        <dbReference type="ARBA" id="ARBA00022692"/>
    </source>
</evidence>
<keyword evidence="4 9" id="KW-1134">Transmembrane beta strand</keyword>
<dbReference type="STRING" id="1396821.SAMN05444515_1179"/>
<dbReference type="InterPro" id="IPR012910">
    <property type="entry name" value="Plug_dom"/>
</dbReference>
<reference evidence="15" key="1">
    <citation type="submission" date="2016-10" db="EMBL/GenBank/DDBJ databases">
        <authorList>
            <person name="Varghese N."/>
            <person name="Submissions S."/>
        </authorList>
    </citation>
    <scope>NUCLEOTIDE SEQUENCE [LARGE SCALE GENOMIC DNA]</scope>
    <source>
        <strain evidence="15">DSM 241</strain>
    </source>
</reference>
<keyword evidence="7 9" id="KW-0472">Membrane</keyword>
<evidence type="ECO:0000256" key="1">
    <source>
        <dbReference type="ARBA" id="ARBA00004571"/>
    </source>
</evidence>
<dbReference type="EMBL" id="FOAA01000017">
    <property type="protein sequence ID" value="SEL45550.1"/>
    <property type="molecule type" value="Genomic_DNA"/>
</dbReference>
<dbReference type="Proteomes" id="UP000199256">
    <property type="component" value="Unassembled WGS sequence"/>
</dbReference>
<protein>
    <submittedName>
        <fullName evidence="14">Hemoglobin/transferrin/lactoferrin receptor protein</fullName>
    </submittedName>
</protein>
<feature type="domain" description="TonB-dependent receptor plug" evidence="13">
    <location>
        <begin position="46"/>
        <end position="142"/>
    </location>
</feature>
<dbReference type="Gene3D" id="2.40.170.20">
    <property type="entry name" value="TonB-dependent receptor, beta-barrel domain"/>
    <property type="match status" value="1"/>
</dbReference>
<keyword evidence="3 9" id="KW-0813">Transport</keyword>
<dbReference type="PANTHER" id="PTHR30069">
    <property type="entry name" value="TONB-DEPENDENT OUTER MEMBRANE RECEPTOR"/>
    <property type="match status" value="1"/>
</dbReference>
<evidence type="ECO:0000313" key="14">
    <source>
        <dbReference type="EMBL" id="SEL45550.1"/>
    </source>
</evidence>
<evidence type="ECO:0000256" key="8">
    <source>
        <dbReference type="ARBA" id="ARBA00023237"/>
    </source>
</evidence>
<keyword evidence="14" id="KW-0675">Receptor</keyword>
<evidence type="ECO:0000259" key="12">
    <source>
        <dbReference type="Pfam" id="PF00593"/>
    </source>
</evidence>
<dbReference type="PROSITE" id="PS52016">
    <property type="entry name" value="TONB_DEPENDENT_REC_3"/>
    <property type="match status" value="1"/>
</dbReference>
<dbReference type="InterPro" id="IPR037066">
    <property type="entry name" value="Plug_dom_sf"/>
</dbReference>
<accession>A0A1H7QBR6</accession>
<comment type="similarity">
    <text evidence="2 9 10">Belongs to the TonB-dependent receptor family.</text>
</comment>
<evidence type="ECO:0000313" key="15">
    <source>
        <dbReference type="Proteomes" id="UP000199256"/>
    </source>
</evidence>
<keyword evidence="15" id="KW-1185">Reference proteome</keyword>
<dbReference type="InterPro" id="IPR036942">
    <property type="entry name" value="Beta-barrel_TonB_sf"/>
</dbReference>
<evidence type="ECO:0000256" key="7">
    <source>
        <dbReference type="ARBA" id="ARBA00023136"/>
    </source>
</evidence>
<evidence type="ECO:0000256" key="3">
    <source>
        <dbReference type="ARBA" id="ARBA00022448"/>
    </source>
</evidence>
<comment type="subcellular location">
    <subcellularLocation>
        <location evidence="1 9">Cell outer membrane</location>
        <topology evidence="1 9">Multi-pass membrane protein</topology>
    </subcellularLocation>
</comment>
<proteinExistence type="inferred from homology"/>
<dbReference type="AlphaFoldDB" id="A0A1H7QBR6"/>
<evidence type="ECO:0000256" key="11">
    <source>
        <dbReference type="SAM" id="SignalP"/>
    </source>
</evidence>
<dbReference type="Gene3D" id="2.170.130.10">
    <property type="entry name" value="TonB-dependent receptor, plug domain"/>
    <property type="match status" value="1"/>
</dbReference>
<dbReference type="InterPro" id="IPR039426">
    <property type="entry name" value="TonB-dep_rcpt-like"/>
</dbReference>
<evidence type="ECO:0000256" key="6">
    <source>
        <dbReference type="ARBA" id="ARBA00023077"/>
    </source>
</evidence>
<dbReference type="GO" id="GO:0044718">
    <property type="term" value="P:siderophore transmembrane transport"/>
    <property type="evidence" value="ECO:0007669"/>
    <property type="project" value="TreeGrafter"/>
</dbReference>
<keyword evidence="8 9" id="KW-0998">Cell outer membrane</keyword>
<gene>
    <name evidence="14" type="ORF">SAMN05444515_1179</name>
</gene>
<dbReference type="GO" id="GO:0015344">
    <property type="term" value="F:siderophore uptake transmembrane transporter activity"/>
    <property type="evidence" value="ECO:0007669"/>
    <property type="project" value="TreeGrafter"/>
</dbReference>
<evidence type="ECO:0000259" key="13">
    <source>
        <dbReference type="Pfam" id="PF07715"/>
    </source>
</evidence>
<evidence type="ECO:0000256" key="10">
    <source>
        <dbReference type="RuleBase" id="RU003357"/>
    </source>
</evidence>
<sequence length="659" mass="72302">MNKRLTAAVSAAVYMLFSSGAQAEGGKSSMELQPISVEGTTPVIGQGVPVEQLQRNLAATVSDVFKDQTSVTVGGGARSAQRLYFRGVDGNNLNITIDGAVQGRSLFQHHGGIGSLDPDLLKQVEVLTGVGADRGPGALGGAIRFETVDAQDLLELDQDTGSTVRTGYHSANRSDHGALTAYTRLGEQGGLLAHVKGVNRGDYESGDGRKIHGTGGRDRHYFMKFSMLDQDAHSVRLSAERSENRGEYRWGRGDLAYDPEAPLEQQIHRRDAYVLNYGFDPVDRPLLNTGVNLFSNELNLINEDRNTETISQGKGLEIRNASSFSLGQWMHDLVLGMDHYREDGKVVSQGARDGQRSEVSHFGIFVQESAAVGRFTLSGGARLDRYESDYGAVQVTGNEISPNAGIEVDLGMGWSTFAGYGEAVRSSGVIPIGWFASAVDEPEFNAEPGKRRFGKSLAPERSRQRELGLRYRGNDVLAQHDRLNASITYFQNDIDNLIVQTGGSRGQPVTGFYNDDRVTSKGWEMKARWSTHRYRTTLSYTRAKLVDEQGDRVDTIRRVGSNTGDRLAWDHAWQASEALDIGYTLIAQAGLSDGDLDRSGYTLHHVQASWYPRQAPDLTLSLAVRNLFDKEYSEQTTIGGDEALPEAGRDIRMMASYRF</sequence>
<dbReference type="Pfam" id="PF07715">
    <property type="entry name" value="Plug"/>
    <property type="match status" value="1"/>
</dbReference>
<keyword evidence="6 10" id="KW-0798">TonB box</keyword>
<dbReference type="Pfam" id="PF00593">
    <property type="entry name" value="TonB_dep_Rec_b-barrel"/>
    <property type="match status" value="1"/>
</dbReference>
<feature type="chain" id="PRO_5011737594" evidence="11">
    <location>
        <begin position="24"/>
        <end position="659"/>
    </location>
</feature>
<feature type="domain" description="TonB-dependent receptor-like beta-barrel" evidence="12">
    <location>
        <begin position="183"/>
        <end position="627"/>
    </location>
</feature>
<evidence type="ECO:0000256" key="2">
    <source>
        <dbReference type="ARBA" id="ARBA00009810"/>
    </source>
</evidence>
<feature type="signal peptide" evidence="11">
    <location>
        <begin position="1"/>
        <end position="23"/>
    </location>
</feature>
<keyword evidence="11" id="KW-0732">Signal</keyword>
<dbReference type="PANTHER" id="PTHR30069:SF41">
    <property type="entry name" value="HEME_HEMOPEXIN UTILIZATION PROTEIN C"/>
    <property type="match status" value="1"/>
</dbReference>
<dbReference type="GO" id="GO:0009279">
    <property type="term" value="C:cell outer membrane"/>
    <property type="evidence" value="ECO:0007669"/>
    <property type="project" value="UniProtKB-SubCell"/>
</dbReference>
<dbReference type="InterPro" id="IPR000531">
    <property type="entry name" value="Beta-barrel_TonB"/>
</dbReference>
<evidence type="ECO:0000256" key="4">
    <source>
        <dbReference type="ARBA" id="ARBA00022452"/>
    </source>
</evidence>